<keyword evidence="2 8" id="KW-0813">Transport</keyword>
<feature type="domain" description="ABC transmembrane type-1" evidence="9">
    <location>
        <begin position="339"/>
        <end position="532"/>
    </location>
</feature>
<keyword evidence="6 8" id="KW-1133">Transmembrane helix</keyword>
<dbReference type="SUPFAM" id="SSF161098">
    <property type="entry name" value="MetI-like"/>
    <property type="match status" value="2"/>
</dbReference>
<comment type="subcellular location">
    <subcellularLocation>
        <location evidence="1">Cell inner membrane</location>
        <topology evidence="1">Multi-pass membrane protein</topology>
    </subcellularLocation>
    <subcellularLocation>
        <location evidence="8">Cell membrane</location>
        <topology evidence="8">Multi-pass membrane protein</topology>
    </subcellularLocation>
</comment>
<evidence type="ECO:0000256" key="5">
    <source>
        <dbReference type="ARBA" id="ARBA00022692"/>
    </source>
</evidence>
<proteinExistence type="inferred from homology"/>
<feature type="transmembrane region" description="Helical" evidence="8">
    <location>
        <begin position="376"/>
        <end position="401"/>
    </location>
</feature>
<evidence type="ECO:0000256" key="3">
    <source>
        <dbReference type="ARBA" id="ARBA00022475"/>
    </source>
</evidence>
<evidence type="ECO:0000313" key="11">
    <source>
        <dbReference type="Proteomes" id="UP000243807"/>
    </source>
</evidence>
<evidence type="ECO:0000256" key="1">
    <source>
        <dbReference type="ARBA" id="ARBA00004429"/>
    </source>
</evidence>
<dbReference type="AlphaFoldDB" id="A0A1P8UGV4"/>
<dbReference type="PANTHER" id="PTHR43357">
    <property type="entry name" value="INNER MEMBRANE ABC TRANSPORTER PERMEASE PROTEIN YDCV"/>
    <property type="match status" value="1"/>
</dbReference>
<dbReference type="InterPro" id="IPR035906">
    <property type="entry name" value="MetI-like_sf"/>
</dbReference>
<keyword evidence="11" id="KW-1185">Reference proteome</keyword>
<evidence type="ECO:0000313" key="10">
    <source>
        <dbReference type="EMBL" id="APZ43040.1"/>
    </source>
</evidence>
<dbReference type="Gene3D" id="1.10.3720.10">
    <property type="entry name" value="MetI-like"/>
    <property type="match status" value="2"/>
</dbReference>
<dbReference type="EMBL" id="CP019434">
    <property type="protein sequence ID" value="APZ43040.1"/>
    <property type="molecule type" value="Genomic_DNA"/>
</dbReference>
<evidence type="ECO:0000256" key="7">
    <source>
        <dbReference type="ARBA" id="ARBA00023136"/>
    </source>
</evidence>
<feature type="transmembrane region" description="Helical" evidence="8">
    <location>
        <begin position="182"/>
        <end position="206"/>
    </location>
</feature>
<organism evidence="10 11">
    <name type="scientific">Acidihalobacter ferrooxydans</name>
    <dbReference type="NCBI Taxonomy" id="1765967"/>
    <lineage>
        <taxon>Bacteria</taxon>
        <taxon>Pseudomonadati</taxon>
        <taxon>Pseudomonadota</taxon>
        <taxon>Gammaproteobacteria</taxon>
        <taxon>Chromatiales</taxon>
        <taxon>Ectothiorhodospiraceae</taxon>
        <taxon>Acidihalobacter</taxon>
    </lineage>
</organism>
<dbReference type="GO" id="GO:0055085">
    <property type="term" value="P:transmembrane transport"/>
    <property type="evidence" value="ECO:0007669"/>
    <property type="project" value="InterPro"/>
</dbReference>
<dbReference type="STRING" id="1765967.BW247_07990"/>
<evidence type="ECO:0000256" key="8">
    <source>
        <dbReference type="RuleBase" id="RU363032"/>
    </source>
</evidence>
<reference evidence="10 11" key="1">
    <citation type="submission" date="2017-01" db="EMBL/GenBank/DDBJ databases">
        <title>Draft sequence of Acidihalobacter ferrooxidans strain DSM 14175 (strain V8).</title>
        <authorList>
            <person name="Khaleque H.N."/>
            <person name="Ramsay J.P."/>
            <person name="Murphy R.J.T."/>
            <person name="Kaksonen A.H."/>
            <person name="Boxall N.J."/>
            <person name="Watkin E.L.J."/>
        </authorList>
    </citation>
    <scope>NUCLEOTIDE SEQUENCE [LARGE SCALE GENOMIC DNA]</scope>
    <source>
        <strain evidence="10 11">V8</strain>
    </source>
</reference>
<dbReference type="CDD" id="cd06261">
    <property type="entry name" value="TM_PBP2"/>
    <property type="match status" value="1"/>
</dbReference>
<evidence type="ECO:0000256" key="6">
    <source>
        <dbReference type="ARBA" id="ARBA00022989"/>
    </source>
</evidence>
<keyword evidence="3" id="KW-1003">Cell membrane</keyword>
<feature type="transmembrane region" description="Helical" evidence="8">
    <location>
        <begin position="93"/>
        <end position="114"/>
    </location>
</feature>
<dbReference type="KEGG" id="afy:BW247_07990"/>
<feature type="transmembrane region" description="Helical" evidence="8">
    <location>
        <begin position="134"/>
        <end position="161"/>
    </location>
</feature>
<comment type="similarity">
    <text evidence="8">Belongs to the binding-protein-dependent transport system permease family.</text>
</comment>
<dbReference type="RefSeq" id="WP_076836688.1">
    <property type="nucleotide sequence ID" value="NZ_CP019434.1"/>
</dbReference>
<protein>
    <recommendedName>
        <fullName evidence="9">ABC transmembrane type-1 domain-containing protein</fullName>
    </recommendedName>
</protein>
<evidence type="ECO:0000256" key="2">
    <source>
        <dbReference type="ARBA" id="ARBA00022448"/>
    </source>
</evidence>
<keyword evidence="7 8" id="KW-0472">Membrane</keyword>
<feature type="domain" description="ABC transmembrane type-1" evidence="9">
    <location>
        <begin position="55"/>
        <end position="261"/>
    </location>
</feature>
<gene>
    <name evidence="10" type="ORF">BW247_07990</name>
</gene>
<keyword evidence="4" id="KW-0997">Cell inner membrane</keyword>
<dbReference type="OrthoDB" id="27542at2"/>
<feature type="transmembrane region" description="Helical" evidence="8">
    <location>
        <begin position="243"/>
        <end position="261"/>
    </location>
</feature>
<sequence length="541" mass="57252">MRRLRWPGLNSLGAWIALGILLVAPLVQIAWMAFGSADGTGMHQALHTHDLWTALGGTIKLAFLTMSMTLALGWALAALMVESPLPAGSLWEALLLAPFLLPPYLTGIAWSLLLQPGGYFAQWFGQVNAPLGEALYTLPGMAWVMALHLTPLAYLMLRAALLQRAETPRLAARVHGAGRLRTWLLIELPGIAPALAGAALLVFLAASEEYGVPAVIGSYAGVSVLATAVEEAVSVWPVDLPKAASLGVILCLLALLAWLPYRRLSRVPMDTPQQRPRPTRWTALLPVFIFILLADVLPIGAIVLTSLLRAVTNGVEATNLTLGHYAAVLDPGSIGLQALSTSVWLSLFTAFAALLLGLLVANALRHRRGSPPPSRTLDLLASLPTALPGVVVAVGLILFWNAPWNPLPLYGTPLILMVSYLTVTFPYALRYAQIGLAASNGLDAAAAVHGAAAARRFLRITLSLAVPALAGAASVVFALSMRELVTSVMLQPPGTQVISTYIMNQFLQGDVGDGMAMAVIGVFSSAVLLALARSSLGRMQA</sequence>
<feature type="transmembrane region" description="Helical" evidence="8">
    <location>
        <begin position="460"/>
        <end position="481"/>
    </location>
</feature>
<evidence type="ECO:0000259" key="9">
    <source>
        <dbReference type="PROSITE" id="PS50928"/>
    </source>
</evidence>
<accession>A0A1P8UGV4</accession>
<feature type="transmembrane region" description="Helical" evidence="8">
    <location>
        <begin position="281"/>
        <end position="304"/>
    </location>
</feature>
<dbReference type="PANTHER" id="PTHR43357:SF4">
    <property type="entry name" value="INNER MEMBRANE ABC TRANSPORTER PERMEASE PROTEIN YDCV"/>
    <property type="match status" value="1"/>
</dbReference>
<feature type="transmembrane region" description="Helical" evidence="8">
    <location>
        <begin position="514"/>
        <end position="532"/>
    </location>
</feature>
<dbReference type="Proteomes" id="UP000243807">
    <property type="component" value="Chromosome"/>
</dbReference>
<feature type="transmembrane region" description="Helical" evidence="8">
    <location>
        <begin position="407"/>
        <end position="429"/>
    </location>
</feature>
<feature type="transmembrane region" description="Helical" evidence="8">
    <location>
        <begin position="343"/>
        <end position="364"/>
    </location>
</feature>
<feature type="transmembrane region" description="Helical" evidence="8">
    <location>
        <begin position="54"/>
        <end position="81"/>
    </location>
</feature>
<dbReference type="GO" id="GO:0005886">
    <property type="term" value="C:plasma membrane"/>
    <property type="evidence" value="ECO:0007669"/>
    <property type="project" value="UniProtKB-SubCell"/>
</dbReference>
<feature type="transmembrane region" description="Helical" evidence="8">
    <location>
        <begin position="12"/>
        <end position="34"/>
    </location>
</feature>
<dbReference type="InterPro" id="IPR000515">
    <property type="entry name" value="MetI-like"/>
</dbReference>
<dbReference type="Pfam" id="PF00528">
    <property type="entry name" value="BPD_transp_1"/>
    <property type="match status" value="1"/>
</dbReference>
<evidence type="ECO:0000256" key="4">
    <source>
        <dbReference type="ARBA" id="ARBA00022519"/>
    </source>
</evidence>
<dbReference type="PROSITE" id="PS50928">
    <property type="entry name" value="ABC_TM1"/>
    <property type="match status" value="2"/>
</dbReference>
<name>A0A1P8UGV4_9GAMM</name>
<keyword evidence="5 8" id="KW-0812">Transmembrane</keyword>